<feature type="transmembrane region" description="Helical" evidence="7">
    <location>
        <begin position="419"/>
        <end position="438"/>
    </location>
</feature>
<keyword evidence="5 7" id="KW-1133">Transmembrane helix</keyword>
<feature type="transmembrane region" description="Helical" evidence="7">
    <location>
        <begin position="392"/>
        <end position="412"/>
    </location>
</feature>
<evidence type="ECO:0000256" key="6">
    <source>
        <dbReference type="ARBA" id="ARBA00023136"/>
    </source>
</evidence>
<dbReference type="SUPFAM" id="SSF103473">
    <property type="entry name" value="MFS general substrate transporter"/>
    <property type="match status" value="1"/>
</dbReference>
<feature type="transmembrane region" description="Helical" evidence="7">
    <location>
        <begin position="171"/>
        <end position="194"/>
    </location>
</feature>
<feature type="transmembrane region" description="Helical" evidence="7">
    <location>
        <begin position="506"/>
        <end position="527"/>
    </location>
</feature>
<feature type="transmembrane region" description="Helical" evidence="7">
    <location>
        <begin position="349"/>
        <end position="372"/>
    </location>
</feature>
<dbReference type="OMA" id="TWRNYTL"/>
<feature type="transmembrane region" description="Helical" evidence="7">
    <location>
        <begin position="206"/>
        <end position="225"/>
    </location>
</feature>
<feature type="transmembrane region" description="Helical" evidence="7">
    <location>
        <begin position="144"/>
        <end position="165"/>
    </location>
</feature>
<comment type="similarity">
    <text evidence="2">Belongs to the major facilitator superfamily.</text>
</comment>
<evidence type="ECO:0000259" key="8">
    <source>
        <dbReference type="PROSITE" id="PS50850"/>
    </source>
</evidence>
<dbReference type="InterPro" id="IPR011701">
    <property type="entry name" value="MFS"/>
</dbReference>
<proteinExistence type="inferred from homology"/>
<evidence type="ECO:0000256" key="2">
    <source>
        <dbReference type="ARBA" id="ARBA00008335"/>
    </source>
</evidence>
<sequence>MSSIDEKTVPAGVDEKVVGRASSDGDVEAAVSFDHRSVYDEKASMEDMYALENDDIILSKKMKLVNDAIDEIGFTWYHAKLFLLSGMGYATDTQLTYLESNVRKFINWQFGYSFPVSAETYALGMCLGAVFWGLSGDLIGRRLAFNLSLLLSGAFTIATGAMGTFTTYNLFVILVSFAAGGNLVLDTCVFLEFLPHKDQWLMTFYALFWGVGQVVAVAISYAFLPNNSCPGPDNCPSELNHGWRYVYYTNGGIVFALAILRLTVIRLQETPKFLVANKRDEECVNNLHELARKYGRTCSLTLEDLEACGTITSNDDYRKNVNVKGTLRLIRDHMKVLFSSRKAIRSSTLLFFSWFCLGIAYPLYSSFLPMYLESRGAKVSADTTQGVYRDNLITNACSIGGPIIAGLLLYFFPIIGRRGVLCIGGLSTMAFLFGYTQVMNRAQMVAMGSCVFVCLYIYYGVIYAYTPEVLPASARATGNAMCLLCTRIATAIVPVIAYFANTSTSVPIWICGALMGVIGLVAIFLPFEPSKQRTV</sequence>
<name>A0A642UFF5_DIURU</name>
<keyword evidence="4 7" id="KW-0812">Transmembrane</keyword>
<evidence type="ECO:0000313" key="9">
    <source>
        <dbReference type="EMBL" id="KAA8898000.1"/>
    </source>
</evidence>
<feature type="domain" description="Major facilitator superfamily (MFS) profile" evidence="8">
    <location>
        <begin position="74"/>
        <end position="531"/>
    </location>
</feature>
<organism evidence="9 10">
    <name type="scientific">Diutina rugosa</name>
    <name type="common">Yeast</name>
    <name type="synonym">Candida rugosa</name>
    <dbReference type="NCBI Taxonomy" id="5481"/>
    <lineage>
        <taxon>Eukaryota</taxon>
        <taxon>Fungi</taxon>
        <taxon>Dikarya</taxon>
        <taxon>Ascomycota</taxon>
        <taxon>Saccharomycotina</taxon>
        <taxon>Pichiomycetes</taxon>
        <taxon>Debaryomycetaceae</taxon>
        <taxon>Diutina</taxon>
    </lineage>
</organism>
<dbReference type="RefSeq" id="XP_034010257.1">
    <property type="nucleotide sequence ID" value="XM_034157772.1"/>
</dbReference>
<feature type="transmembrane region" description="Helical" evidence="7">
    <location>
        <begin position="245"/>
        <end position="264"/>
    </location>
</feature>
<dbReference type="InterPro" id="IPR036259">
    <property type="entry name" value="MFS_trans_sf"/>
</dbReference>
<evidence type="ECO:0000313" key="10">
    <source>
        <dbReference type="Proteomes" id="UP000449547"/>
    </source>
</evidence>
<dbReference type="EMBL" id="SWFT01000149">
    <property type="protein sequence ID" value="KAA8898000.1"/>
    <property type="molecule type" value="Genomic_DNA"/>
</dbReference>
<dbReference type="OrthoDB" id="3936150at2759"/>
<dbReference type="CDD" id="cd17316">
    <property type="entry name" value="MFS_SV2_like"/>
    <property type="match status" value="1"/>
</dbReference>
<evidence type="ECO:0000256" key="3">
    <source>
        <dbReference type="ARBA" id="ARBA00022448"/>
    </source>
</evidence>
<gene>
    <name evidence="9" type="ORF">DIURU_004853</name>
</gene>
<dbReference type="GO" id="GO:0022857">
    <property type="term" value="F:transmembrane transporter activity"/>
    <property type="evidence" value="ECO:0007669"/>
    <property type="project" value="InterPro"/>
</dbReference>
<dbReference type="PANTHER" id="PTHR23511">
    <property type="entry name" value="SYNAPTIC VESICLE GLYCOPROTEIN 2"/>
    <property type="match status" value="1"/>
</dbReference>
<feature type="transmembrane region" description="Helical" evidence="7">
    <location>
        <begin position="444"/>
        <end position="466"/>
    </location>
</feature>
<dbReference type="FunFam" id="1.20.1250.20:FF:000171">
    <property type="entry name" value="MFS general substrate transporter"/>
    <property type="match status" value="1"/>
</dbReference>
<dbReference type="GeneID" id="54783504"/>
<dbReference type="GO" id="GO:0016020">
    <property type="term" value="C:membrane"/>
    <property type="evidence" value="ECO:0007669"/>
    <property type="project" value="UniProtKB-SubCell"/>
</dbReference>
<feature type="transmembrane region" description="Helical" evidence="7">
    <location>
        <begin position="478"/>
        <end position="500"/>
    </location>
</feature>
<keyword evidence="10" id="KW-1185">Reference proteome</keyword>
<dbReference type="PANTHER" id="PTHR23511:SF4">
    <property type="entry name" value="MAJOR FACILITATOR SUPERFAMILY (MFS) PROFILE DOMAIN-CONTAINING PROTEIN"/>
    <property type="match status" value="1"/>
</dbReference>
<dbReference type="InterPro" id="IPR020846">
    <property type="entry name" value="MFS_dom"/>
</dbReference>
<dbReference type="AlphaFoldDB" id="A0A642UFF5"/>
<comment type="caution">
    <text evidence="9">The sequence shown here is derived from an EMBL/GenBank/DDBJ whole genome shotgun (WGS) entry which is preliminary data.</text>
</comment>
<dbReference type="Pfam" id="PF07690">
    <property type="entry name" value="MFS_1"/>
    <property type="match status" value="1"/>
</dbReference>
<accession>A0A642UFF5</accession>
<reference evidence="9 10" key="1">
    <citation type="submission" date="2019-07" db="EMBL/GenBank/DDBJ databases">
        <title>Genome assembly of two rare yeast pathogens: Diutina rugosa and Trichomonascus ciferrii.</title>
        <authorList>
            <person name="Mixao V."/>
            <person name="Saus E."/>
            <person name="Hansen A."/>
            <person name="Lass-Flor C."/>
            <person name="Gabaldon T."/>
        </authorList>
    </citation>
    <scope>NUCLEOTIDE SEQUENCE [LARGE SCALE GENOMIC DNA]</scope>
    <source>
        <strain evidence="9 10">CBS 613</strain>
    </source>
</reference>
<keyword evidence="3" id="KW-0813">Transport</keyword>
<comment type="subcellular location">
    <subcellularLocation>
        <location evidence="1">Membrane</location>
        <topology evidence="1">Multi-pass membrane protein</topology>
    </subcellularLocation>
</comment>
<dbReference type="Gene3D" id="1.20.1250.20">
    <property type="entry name" value="MFS general substrate transporter like domains"/>
    <property type="match status" value="1"/>
</dbReference>
<evidence type="ECO:0000256" key="5">
    <source>
        <dbReference type="ARBA" id="ARBA00022989"/>
    </source>
</evidence>
<feature type="transmembrane region" description="Helical" evidence="7">
    <location>
        <begin position="110"/>
        <end position="132"/>
    </location>
</feature>
<evidence type="ECO:0000256" key="4">
    <source>
        <dbReference type="ARBA" id="ARBA00022692"/>
    </source>
</evidence>
<dbReference type="VEuPathDB" id="FungiDB:DIURU_004853"/>
<evidence type="ECO:0000256" key="7">
    <source>
        <dbReference type="SAM" id="Phobius"/>
    </source>
</evidence>
<protein>
    <recommendedName>
        <fullName evidence="8">Major facilitator superfamily (MFS) profile domain-containing protein</fullName>
    </recommendedName>
</protein>
<evidence type="ECO:0000256" key="1">
    <source>
        <dbReference type="ARBA" id="ARBA00004141"/>
    </source>
</evidence>
<dbReference type="PROSITE" id="PS50850">
    <property type="entry name" value="MFS"/>
    <property type="match status" value="1"/>
</dbReference>
<keyword evidence="6 7" id="KW-0472">Membrane</keyword>
<dbReference type="Proteomes" id="UP000449547">
    <property type="component" value="Unassembled WGS sequence"/>
</dbReference>